<comment type="caution">
    <text evidence="5">The sequence shown here is derived from an EMBL/GenBank/DDBJ whole genome shotgun (WGS) entry which is preliminary data.</text>
</comment>
<accession>A0A5J4VAD2</accession>
<evidence type="ECO:0000256" key="1">
    <source>
        <dbReference type="ARBA" id="ARBA00022448"/>
    </source>
</evidence>
<feature type="domain" description="Rubredoxin-like" evidence="3">
    <location>
        <begin position="135"/>
        <end position="168"/>
    </location>
</feature>
<dbReference type="GO" id="GO:0005506">
    <property type="term" value="F:iron ion binding"/>
    <property type="evidence" value="ECO:0007669"/>
    <property type="project" value="InterPro"/>
</dbReference>
<keyword evidence="2" id="KW-0249">Electron transport</keyword>
<dbReference type="Pfam" id="PF02915">
    <property type="entry name" value="Rubrerythrin"/>
    <property type="match status" value="1"/>
</dbReference>
<evidence type="ECO:0000313" key="5">
    <source>
        <dbReference type="EMBL" id="KAA6379294.1"/>
    </source>
</evidence>
<dbReference type="InterPro" id="IPR009040">
    <property type="entry name" value="Ferritin-like_diiron"/>
</dbReference>
<dbReference type="InterPro" id="IPR003251">
    <property type="entry name" value="Rr_diiron-bd_dom"/>
</dbReference>
<sequence length="169" mass="18790">MSNTLKNIGEAFAGESQARNRYTFFAALAEKQGKPRTAALFRATAQAEEIHARRLFNLLLKDKTLEDCLKEAIDGETYEYTKMYPTFQAKAKEEGKNAEASLFGLLGPVEEQHAKQYTQALEELKRGVDLGDTGLKVFLCPVCGFIEIGKDPYQCPVCKASPDKFIVVS</sequence>
<dbReference type="InterPro" id="IPR048574">
    <property type="entry name" value="RUBY_RBDX"/>
</dbReference>
<dbReference type="AlphaFoldDB" id="A0A5J4VAD2"/>
<dbReference type="InterPro" id="IPR012347">
    <property type="entry name" value="Ferritin-like"/>
</dbReference>
<evidence type="ECO:0000259" key="3">
    <source>
        <dbReference type="PROSITE" id="PS50903"/>
    </source>
</evidence>
<dbReference type="PANTHER" id="PTHR33746:SF4">
    <property type="entry name" value="RUBRERYTHRIN"/>
    <property type="match status" value="1"/>
</dbReference>
<dbReference type="Pfam" id="PF21349">
    <property type="entry name" value="RUBY_RBDX"/>
    <property type="match status" value="1"/>
</dbReference>
<feature type="domain" description="Ferritin-like diiron" evidence="4">
    <location>
        <begin position="1"/>
        <end position="128"/>
    </location>
</feature>
<dbReference type="CDD" id="cd01041">
    <property type="entry name" value="Rubrerythrin"/>
    <property type="match status" value="1"/>
</dbReference>
<evidence type="ECO:0000313" key="6">
    <source>
        <dbReference type="Proteomes" id="UP000324800"/>
    </source>
</evidence>
<protein>
    <submittedName>
        <fullName evidence="5">Putative rubrerythrin family protein</fullName>
    </submittedName>
</protein>
<proteinExistence type="predicted"/>
<dbReference type="SUPFAM" id="SSF47240">
    <property type="entry name" value="Ferritin-like"/>
    <property type="match status" value="1"/>
</dbReference>
<gene>
    <name evidence="5" type="ORF">EZS28_025181</name>
</gene>
<dbReference type="PANTHER" id="PTHR33746">
    <property type="entry name" value="RUBRERYTHRIN"/>
    <property type="match status" value="1"/>
</dbReference>
<dbReference type="OrthoDB" id="10257359at2759"/>
<dbReference type="InterPro" id="IPR009078">
    <property type="entry name" value="Ferritin-like_SF"/>
</dbReference>
<dbReference type="Gene3D" id="1.20.1260.10">
    <property type="match status" value="2"/>
</dbReference>
<dbReference type="GO" id="GO:0016491">
    <property type="term" value="F:oxidoreductase activity"/>
    <property type="evidence" value="ECO:0007669"/>
    <property type="project" value="InterPro"/>
</dbReference>
<dbReference type="InterPro" id="IPR052753">
    <property type="entry name" value="Rbr2/Nigerythrin"/>
</dbReference>
<dbReference type="Proteomes" id="UP000324800">
    <property type="component" value="Unassembled WGS sequence"/>
</dbReference>
<name>A0A5J4VAD2_9EUKA</name>
<dbReference type="SUPFAM" id="SSF57802">
    <property type="entry name" value="Rubredoxin-like"/>
    <property type="match status" value="1"/>
</dbReference>
<keyword evidence="1" id="KW-0813">Transport</keyword>
<evidence type="ECO:0000256" key="2">
    <source>
        <dbReference type="ARBA" id="ARBA00022982"/>
    </source>
</evidence>
<dbReference type="EMBL" id="SNRW01008585">
    <property type="protein sequence ID" value="KAA6379294.1"/>
    <property type="molecule type" value="Genomic_DNA"/>
</dbReference>
<dbReference type="InterPro" id="IPR024934">
    <property type="entry name" value="Rubredoxin-like_dom"/>
</dbReference>
<reference evidence="5 6" key="1">
    <citation type="submission" date="2019-03" db="EMBL/GenBank/DDBJ databases">
        <title>Single cell metagenomics reveals metabolic interactions within the superorganism composed of flagellate Streblomastix strix and complex community of Bacteroidetes bacteria on its surface.</title>
        <authorList>
            <person name="Treitli S.C."/>
            <person name="Kolisko M."/>
            <person name="Husnik F."/>
            <person name="Keeling P."/>
            <person name="Hampl V."/>
        </authorList>
    </citation>
    <scope>NUCLEOTIDE SEQUENCE [LARGE SCALE GENOMIC DNA]</scope>
    <source>
        <strain evidence="5">ST1C</strain>
    </source>
</reference>
<evidence type="ECO:0000259" key="4">
    <source>
        <dbReference type="PROSITE" id="PS50905"/>
    </source>
</evidence>
<organism evidence="5 6">
    <name type="scientific">Streblomastix strix</name>
    <dbReference type="NCBI Taxonomy" id="222440"/>
    <lineage>
        <taxon>Eukaryota</taxon>
        <taxon>Metamonada</taxon>
        <taxon>Preaxostyla</taxon>
        <taxon>Oxymonadida</taxon>
        <taxon>Streblomastigidae</taxon>
        <taxon>Streblomastix</taxon>
    </lineage>
</organism>
<dbReference type="PROSITE" id="PS50903">
    <property type="entry name" value="RUBREDOXIN_LIKE"/>
    <property type="match status" value="1"/>
</dbReference>
<dbReference type="Gene3D" id="2.20.28.10">
    <property type="match status" value="1"/>
</dbReference>
<dbReference type="PROSITE" id="PS50905">
    <property type="entry name" value="FERRITIN_LIKE"/>
    <property type="match status" value="1"/>
</dbReference>